<dbReference type="SUPFAM" id="SSF100879">
    <property type="entry name" value="Lesion bypass DNA polymerase (Y-family), little finger domain"/>
    <property type="match status" value="1"/>
</dbReference>
<dbReference type="Gene3D" id="3.40.50.10190">
    <property type="entry name" value="BRCT domain"/>
    <property type="match status" value="1"/>
</dbReference>
<keyword evidence="17" id="KW-1185">Reference proteome</keyword>
<evidence type="ECO:0000256" key="1">
    <source>
        <dbReference type="ARBA" id="ARBA00004123"/>
    </source>
</evidence>
<dbReference type="InterPro" id="IPR036775">
    <property type="entry name" value="DNA_pol_Y-fam_lit_finger_sf"/>
</dbReference>
<dbReference type="PROSITE" id="PS50173">
    <property type="entry name" value="UMUC"/>
    <property type="match status" value="1"/>
</dbReference>
<dbReference type="OrthoDB" id="427711at2759"/>
<dbReference type="GO" id="GO:0003684">
    <property type="term" value="F:damaged DNA binding"/>
    <property type="evidence" value="ECO:0007669"/>
    <property type="project" value="InterPro"/>
</dbReference>
<dbReference type="InterPro" id="IPR043502">
    <property type="entry name" value="DNA/RNA_pol_sf"/>
</dbReference>
<reference evidence="16" key="1">
    <citation type="submission" date="2022-05" db="EMBL/GenBank/DDBJ databases">
        <title>The Musa troglodytarum L. genome provides insights into the mechanism of non-climacteric behaviour and enrichment of carotenoids.</title>
        <authorList>
            <person name="Wang J."/>
        </authorList>
    </citation>
    <scope>NUCLEOTIDE SEQUENCE</scope>
    <source>
        <tissue evidence="16">Leaf</tissue>
    </source>
</reference>
<dbReference type="InterPro" id="IPR001357">
    <property type="entry name" value="BRCT_dom"/>
</dbReference>
<evidence type="ECO:0000256" key="4">
    <source>
        <dbReference type="ARBA" id="ARBA00022634"/>
    </source>
</evidence>
<evidence type="ECO:0000313" key="17">
    <source>
        <dbReference type="Proteomes" id="UP001055439"/>
    </source>
</evidence>
<evidence type="ECO:0000256" key="10">
    <source>
        <dbReference type="ARBA" id="ARBA00023125"/>
    </source>
</evidence>
<dbReference type="Gene3D" id="3.30.70.270">
    <property type="match status" value="1"/>
</dbReference>
<keyword evidence="11" id="KW-0234">DNA repair</keyword>
<dbReference type="GO" id="GO:0070987">
    <property type="term" value="P:error-free translesion synthesis"/>
    <property type="evidence" value="ECO:0007669"/>
    <property type="project" value="TreeGrafter"/>
</dbReference>
<evidence type="ECO:0000256" key="13">
    <source>
        <dbReference type="SAM" id="MobiDB-lite"/>
    </source>
</evidence>
<evidence type="ECO:0000256" key="6">
    <source>
        <dbReference type="ARBA" id="ARBA00022695"/>
    </source>
</evidence>
<feature type="region of interest" description="Disordered" evidence="13">
    <location>
        <begin position="1"/>
        <end position="47"/>
    </location>
</feature>
<dbReference type="FunFam" id="3.30.1490.100:FF:000001">
    <property type="entry name" value="DNA repair protein REV1"/>
    <property type="match status" value="1"/>
</dbReference>
<keyword evidence="4" id="KW-0237">DNA synthesis</keyword>
<keyword evidence="7" id="KW-0479">Metal-binding</keyword>
<dbReference type="PANTHER" id="PTHR45990">
    <property type="entry name" value="DNA REPAIR PROTEIN REV1"/>
    <property type="match status" value="1"/>
</dbReference>
<accession>A0A9E7IDA2</accession>
<dbReference type="Gene3D" id="6.10.250.1490">
    <property type="match status" value="1"/>
</dbReference>
<keyword evidence="10" id="KW-0238">DNA-binding</keyword>
<evidence type="ECO:0000256" key="2">
    <source>
        <dbReference type="ARBA" id="ARBA00010945"/>
    </source>
</evidence>
<feature type="domain" description="BRCT" evidence="14">
    <location>
        <begin position="120"/>
        <end position="207"/>
    </location>
</feature>
<evidence type="ECO:0000256" key="11">
    <source>
        <dbReference type="ARBA" id="ARBA00023204"/>
    </source>
</evidence>
<dbReference type="InterPro" id="IPR043128">
    <property type="entry name" value="Rev_trsase/Diguanyl_cyclase"/>
</dbReference>
<dbReference type="Pfam" id="PF00533">
    <property type="entry name" value="BRCT"/>
    <property type="match status" value="1"/>
</dbReference>
<dbReference type="SUPFAM" id="SSF56672">
    <property type="entry name" value="DNA/RNA polymerases"/>
    <property type="match status" value="1"/>
</dbReference>
<evidence type="ECO:0000256" key="5">
    <source>
        <dbReference type="ARBA" id="ARBA00022679"/>
    </source>
</evidence>
<dbReference type="Gene3D" id="3.30.1490.100">
    <property type="entry name" value="DNA polymerase, Y-family, little finger domain"/>
    <property type="match status" value="1"/>
</dbReference>
<evidence type="ECO:0000256" key="12">
    <source>
        <dbReference type="ARBA" id="ARBA00023242"/>
    </source>
</evidence>
<dbReference type="Gene3D" id="1.10.150.20">
    <property type="entry name" value="5' to 3' exonuclease, C-terminal subdomain"/>
    <property type="match status" value="1"/>
</dbReference>
<gene>
    <name evidence="16" type="ORF">MUK42_14415</name>
</gene>
<keyword evidence="12" id="KW-0539">Nucleus</keyword>
<dbReference type="EMBL" id="CP097511">
    <property type="protein sequence ID" value="URE45777.1"/>
    <property type="molecule type" value="Genomic_DNA"/>
</dbReference>
<dbReference type="GO" id="GO:0042276">
    <property type="term" value="P:error-prone translesion synthesis"/>
    <property type="evidence" value="ECO:0007669"/>
    <property type="project" value="TreeGrafter"/>
</dbReference>
<feature type="domain" description="UmuC" evidence="15">
    <location>
        <begin position="400"/>
        <end position="580"/>
    </location>
</feature>
<dbReference type="Pfam" id="PF11799">
    <property type="entry name" value="IMS_C"/>
    <property type="match status" value="1"/>
</dbReference>
<keyword evidence="8" id="KW-0227">DNA damage</keyword>
<proteinExistence type="inferred from homology"/>
<name>A0A9E7IDA2_9LILI</name>
<dbReference type="Gene3D" id="3.40.1170.60">
    <property type="match status" value="1"/>
</dbReference>
<evidence type="ECO:0000259" key="15">
    <source>
        <dbReference type="PROSITE" id="PS50173"/>
    </source>
</evidence>
<evidence type="ECO:0000256" key="8">
    <source>
        <dbReference type="ARBA" id="ARBA00022763"/>
    </source>
</evidence>
<dbReference type="InterPro" id="IPR036420">
    <property type="entry name" value="BRCT_dom_sf"/>
</dbReference>
<dbReference type="InterPro" id="IPR017961">
    <property type="entry name" value="DNA_pol_Y-fam_little_finger"/>
</dbReference>
<dbReference type="FunFam" id="3.40.1170.60:FF:000004">
    <property type="entry name" value="DNA repair protein REV1"/>
    <property type="match status" value="1"/>
</dbReference>
<dbReference type="GO" id="GO:0017125">
    <property type="term" value="F:deoxycytidyl transferase activity"/>
    <property type="evidence" value="ECO:0007669"/>
    <property type="project" value="TreeGrafter"/>
</dbReference>
<dbReference type="CDD" id="cd01701">
    <property type="entry name" value="PolY_Rev1"/>
    <property type="match status" value="1"/>
</dbReference>
<feature type="compositionally biased region" description="Low complexity" evidence="13">
    <location>
        <begin position="1"/>
        <end position="15"/>
    </location>
</feature>
<organism evidence="16 17">
    <name type="scientific">Musa troglodytarum</name>
    <name type="common">fe'i banana</name>
    <dbReference type="NCBI Taxonomy" id="320322"/>
    <lineage>
        <taxon>Eukaryota</taxon>
        <taxon>Viridiplantae</taxon>
        <taxon>Streptophyta</taxon>
        <taxon>Embryophyta</taxon>
        <taxon>Tracheophyta</taxon>
        <taxon>Spermatophyta</taxon>
        <taxon>Magnoliopsida</taxon>
        <taxon>Liliopsida</taxon>
        <taxon>Zingiberales</taxon>
        <taxon>Musaceae</taxon>
        <taxon>Musa</taxon>
    </lineage>
</organism>
<protein>
    <recommendedName>
        <fullName evidence="3">DNA repair protein REV1</fullName>
    </recommendedName>
</protein>
<dbReference type="InterPro" id="IPR001126">
    <property type="entry name" value="UmuC"/>
</dbReference>
<evidence type="ECO:0000259" key="14">
    <source>
        <dbReference type="PROSITE" id="PS50172"/>
    </source>
</evidence>
<dbReference type="SMART" id="SM00292">
    <property type="entry name" value="BRCT"/>
    <property type="match status" value="1"/>
</dbReference>
<dbReference type="GO" id="GO:0046872">
    <property type="term" value="F:metal ion binding"/>
    <property type="evidence" value="ECO:0007669"/>
    <property type="project" value="UniProtKB-KW"/>
</dbReference>
<keyword evidence="9" id="KW-0460">Magnesium</keyword>
<evidence type="ECO:0000256" key="3">
    <source>
        <dbReference type="ARBA" id="ARBA00020399"/>
    </source>
</evidence>
<dbReference type="PANTHER" id="PTHR45990:SF1">
    <property type="entry name" value="DNA REPAIR PROTEIN REV1"/>
    <property type="match status" value="1"/>
</dbReference>
<evidence type="ECO:0000313" key="16">
    <source>
        <dbReference type="EMBL" id="URE45777.1"/>
    </source>
</evidence>
<keyword evidence="5" id="KW-0808">Transferase</keyword>
<comment type="subcellular location">
    <subcellularLocation>
        <location evidence="1">Nucleus</location>
    </subcellularLocation>
</comment>
<dbReference type="GO" id="GO:0005634">
    <property type="term" value="C:nucleus"/>
    <property type="evidence" value="ECO:0007669"/>
    <property type="project" value="UniProtKB-SubCell"/>
</dbReference>
<keyword evidence="6" id="KW-0548">Nucleotidyltransferase</keyword>
<dbReference type="GO" id="GO:0003887">
    <property type="term" value="F:DNA-directed DNA polymerase activity"/>
    <property type="evidence" value="ECO:0007669"/>
    <property type="project" value="TreeGrafter"/>
</dbReference>
<dbReference type="SUPFAM" id="SSF52113">
    <property type="entry name" value="BRCT domain"/>
    <property type="match status" value="1"/>
</dbReference>
<dbReference type="Pfam" id="PF00817">
    <property type="entry name" value="IMS"/>
    <property type="match status" value="1"/>
</dbReference>
<dbReference type="FunFam" id="3.30.70.270:FF:000019">
    <property type="entry name" value="DNA repair protein REV1"/>
    <property type="match status" value="1"/>
</dbReference>
<dbReference type="Proteomes" id="UP001055439">
    <property type="component" value="Chromosome 9"/>
</dbReference>
<dbReference type="GO" id="GO:0006281">
    <property type="term" value="P:DNA repair"/>
    <property type="evidence" value="ECO:0007669"/>
    <property type="project" value="UniProtKB-KW"/>
</dbReference>
<sequence length="1220" mass="136683">MNSRSSSRHASNAAAFPSSSTPSGDSRKRSRNPPTTDPQRPLRSKTKSPFADFRRYSTLYSSSSFSRSFLGLTRLTWWRRTGSCGPSSKQTRPLRPSALAATMLTRAMIREYSMGFPFSLMDLPFRPVRFFFFSNKNELRGYMLKHGGRFENYFSKHTVTHIICGNLPDSKMRNLRAFSHGLPVVRPQWVLDCLAANRLLSCAPYQLGGLVNGTCKQQKLSTYFHHQGISSCNDARTTVNHDVKIDVDPKQLVLPPEGQCFRCDGPSGQAIEELECMKVEKLYGEMNANPESTDLEVKFSVPLASGAIPTPLSMINKSYMGHKKIHEYLDSSANCIGACNQVHSTLTDPNFVENYFKSSRLHFIGTWRNRYRKRFSNLLTGYKSSNEKTNCCVTKQKASIIHVDMDCFFVSVIIRNFPDLVDKPVAVCHSNNPRGTAEISSANYVARNYGMKAGMFVRDAKACCPHLVILPYDFEAYEEVAEQFYSILHKHCSKVQALSCDEAFLDVTGCDNDPEEIASMIRKEIEDTTRCTASAGIAGNLLLAYLATRSAKPNGQRFIPSEKVEDYLKDLPVMALPGIGYATYKKLKSRQIQTCGQMCMISKRKQLVGCIWTRLGSQEALQKDFGIRIGDMLWNYCRGIDNRTVEVVQERKSVGAEVNWGIRFNNLTDCHHFLVNLCKEVSLRLQGCGLQGRAITLKVKKRKKGAAEPLKFMGCGDCESVSRTITVPVATDNVVALQRIAKKIFASFHVECDYECFHIDVMEVRGIGLHVTKLESLDISRKGHVDNALESWLSSSMVDTRKKSEQITCADKQCDTGGLPLPNGEHQSRCIYGSNQQDLGKSKSLCDSDTGYNCLPDKDARCCRSYEMRASALPCLCDLDIDVVKDLPRDIVLEMDDIYEGELSDFIRKSEKKDSRISSCSSSVSLPNEDTNVIDGYIASGHVDSIELDLGSKDKGKLPIHETLNPKTVDPCRSKNPNKKVQVSVLENVKPVERTCLKIQSHNSWSRLNELHITSTMGPQQLMPASLSQADASVLEQLPEDVKADICGFLPVHRKIKLCKDVPFGFDVPNSVKHSNPWYTKSYLWLGSPPFWVEKFKISNNYVLNAIAMLYAKSGKDILLSSIFQSIAPLLSSVSESSCEECDEALHSLHVVISQYIDLKIGSDVEELYNCFCFLKRFSTVSKLLLRVYNSTLPLFQASMSEIYGGKLRLSVIREKPGEE</sequence>
<evidence type="ECO:0000256" key="7">
    <source>
        <dbReference type="ARBA" id="ARBA00022723"/>
    </source>
</evidence>
<evidence type="ECO:0000256" key="9">
    <source>
        <dbReference type="ARBA" id="ARBA00022842"/>
    </source>
</evidence>
<dbReference type="AlphaFoldDB" id="A0A9E7IDA2"/>
<comment type="similarity">
    <text evidence="2">Belongs to the DNA polymerase type-Y family.</text>
</comment>
<dbReference type="CDD" id="cd17719">
    <property type="entry name" value="BRCT_Rev1"/>
    <property type="match status" value="1"/>
</dbReference>
<dbReference type="PROSITE" id="PS50172">
    <property type="entry name" value="BRCT"/>
    <property type="match status" value="1"/>
</dbReference>